<proteinExistence type="predicted"/>
<reference evidence="1 2" key="1">
    <citation type="submission" date="2024-09" db="EMBL/GenBank/DDBJ databases">
        <authorList>
            <person name="Sun Q."/>
            <person name="Mori K."/>
        </authorList>
    </citation>
    <scope>NUCLEOTIDE SEQUENCE [LARGE SCALE GENOMIC DNA]</scope>
    <source>
        <strain evidence="1 2">KCTC 52403</strain>
    </source>
</reference>
<evidence type="ECO:0000313" key="1">
    <source>
        <dbReference type="EMBL" id="MFC0717358.1"/>
    </source>
</evidence>
<accession>A0ABV6SVA3</accession>
<dbReference type="Proteomes" id="UP001589898">
    <property type="component" value="Unassembled WGS sequence"/>
</dbReference>
<gene>
    <name evidence="1" type="ORF">ACFFFU_06315</name>
</gene>
<keyword evidence="2" id="KW-1185">Reference proteome</keyword>
<comment type="caution">
    <text evidence="1">The sequence shown here is derived from an EMBL/GenBank/DDBJ whole genome shotgun (WGS) entry which is preliminary data.</text>
</comment>
<dbReference type="RefSeq" id="WP_189498326.1">
    <property type="nucleotide sequence ID" value="NZ_BMZT01000009.1"/>
</dbReference>
<dbReference type="EMBL" id="JBHLTF010000027">
    <property type="protein sequence ID" value="MFC0717358.1"/>
    <property type="molecule type" value="Genomic_DNA"/>
</dbReference>
<evidence type="ECO:0000313" key="2">
    <source>
        <dbReference type="Proteomes" id="UP001589898"/>
    </source>
</evidence>
<protein>
    <recommendedName>
        <fullName evidence="3">Chemotaxis protein</fullName>
    </recommendedName>
</protein>
<name>A0ABV6SVA3_9GAMM</name>
<sequence>MAVDITSFVANATTMREAEAQLASARGGGWLIALAQVLGKIADKMGEEIVAKAKEIDTAGPEADNINELNAELTAMSQVFKMFMETVSTVIKTIGEGNASVARKQ</sequence>
<organism evidence="1 2">
    <name type="scientific">Luteimonas padinae</name>
    <dbReference type="NCBI Taxonomy" id="1714359"/>
    <lineage>
        <taxon>Bacteria</taxon>
        <taxon>Pseudomonadati</taxon>
        <taxon>Pseudomonadota</taxon>
        <taxon>Gammaproteobacteria</taxon>
        <taxon>Lysobacterales</taxon>
        <taxon>Lysobacteraceae</taxon>
        <taxon>Luteimonas</taxon>
    </lineage>
</organism>
<evidence type="ECO:0008006" key="3">
    <source>
        <dbReference type="Google" id="ProtNLM"/>
    </source>
</evidence>